<dbReference type="GO" id="GO:0005737">
    <property type="term" value="C:cytoplasm"/>
    <property type="evidence" value="ECO:0007669"/>
    <property type="project" value="TreeGrafter"/>
</dbReference>
<dbReference type="InterPro" id="IPR002818">
    <property type="entry name" value="DJ-1/PfpI"/>
</dbReference>
<dbReference type="SUPFAM" id="SSF52317">
    <property type="entry name" value="Class I glutamine amidotransferase-like"/>
    <property type="match status" value="1"/>
</dbReference>
<dbReference type="EMBL" id="FMHG01000001">
    <property type="protein sequence ID" value="SCJ51959.1"/>
    <property type="molecule type" value="Genomic_DNA"/>
</dbReference>
<sequence length="206" mass="21989">MKTVLFALLDQWADWEAAYLASAIRMLGQNAFICQTVSVTPAPVRSIGGLLAVPDFDLQTAPSDYQALILVGGMSWREETARQLAPLVHQCLGGGKLLGAICDAAGFLGTLGVLNTVRHTANDLGDLKAWAGAAYTGEPNFLPQQAVSDGGIVTANGTAALEFAREVLLALQVAPEPKITEWYDFHKKGYYGAPLPQDATSWEEVV</sequence>
<dbReference type="Gene3D" id="3.40.50.880">
    <property type="match status" value="1"/>
</dbReference>
<accession>A0A1C6H305</accession>
<dbReference type="PANTHER" id="PTHR48094:SF19">
    <property type="entry name" value="DJ-1_PFPI DOMAIN-CONTAINING PROTEIN"/>
    <property type="match status" value="1"/>
</dbReference>
<proteinExistence type="predicted"/>
<keyword evidence="2" id="KW-0645">Protease</keyword>
<keyword evidence="2" id="KW-0378">Hydrolase</keyword>
<reference evidence="2" key="1">
    <citation type="submission" date="2015-09" db="EMBL/GenBank/DDBJ databases">
        <authorList>
            <consortium name="Pathogen Informatics"/>
        </authorList>
    </citation>
    <scope>NUCLEOTIDE SEQUENCE</scope>
    <source>
        <strain evidence="2">2789STDY5834896</strain>
    </source>
</reference>
<name>A0A1C6H305_9FIRM</name>
<dbReference type="GO" id="GO:0006508">
    <property type="term" value="P:proteolysis"/>
    <property type="evidence" value="ECO:0007669"/>
    <property type="project" value="UniProtKB-KW"/>
</dbReference>
<dbReference type="Pfam" id="PF01965">
    <property type="entry name" value="DJ-1_PfpI"/>
    <property type="match status" value="1"/>
</dbReference>
<protein>
    <submittedName>
        <fullName evidence="2">Uncharacterized protease ydeA</fullName>
        <ecNumber evidence="2">3.2.-.-</ecNumber>
    </submittedName>
</protein>
<dbReference type="GO" id="GO:0016798">
    <property type="term" value="F:hydrolase activity, acting on glycosyl bonds"/>
    <property type="evidence" value="ECO:0007669"/>
    <property type="project" value="UniProtKB-KW"/>
</dbReference>
<dbReference type="InterPro" id="IPR050325">
    <property type="entry name" value="Prot/Nucl_acid_deglycase"/>
</dbReference>
<evidence type="ECO:0000259" key="1">
    <source>
        <dbReference type="Pfam" id="PF01965"/>
    </source>
</evidence>
<dbReference type="EC" id="3.2.-.-" evidence="2"/>
<dbReference type="GO" id="GO:0008233">
    <property type="term" value="F:peptidase activity"/>
    <property type="evidence" value="ECO:0007669"/>
    <property type="project" value="UniProtKB-KW"/>
</dbReference>
<dbReference type="PANTHER" id="PTHR48094">
    <property type="entry name" value="PROTEIN/NUCLEIC ACID DEGLYCASE DJ-1-RELATED"/>
    <property type="match status" value="1"/>
</dbReference>
<dbReference type="AlphaFoldDB" id="A0A1C6H305"/>
<evidence type="ECO:0000313" key="2">
    <source>
        <dbReference type="EMBL" id="SCJ51959.1"/>
    </source>
</evidence>
<feature type="domain" description="DJ-1/PfpI" evidence="1">
    <location>
        <begin position="2"/>
        <end position="168"/>
    </location>
</feature>
<gene>
    <name evidence="2" type="primary">ydeA_2</name>
    <name evidence="2" type="ORF">SAMEA3545359_00656</name>
</gene>
<dbReference type="InterPro" id="IPR029062">
    <property type="entry name" value="Class_I_gatase-like"/>
</dbReference>
<keyword evidence="2" id="KW-0326">Glycosidase</keyword>
<organism evidence="2">
    <name type="scientific">uncultured Anaerotruncus sp</name>
    <dbReference type="NCBI Taxonomy" id="905011"/>
    <lineage>
        <taxon>Bacteria</taxon>
        <taxon>Bacillati</taxon>
        <taxon>Bacillota</taxon>
        <taxon>Clostridia</taxon>
        <taxon>Eubacteriales</taxon>
        <taxon>Oscillospiraceae</taxon>
        <taxon>Anaerotruncus</taxon>
        <taxon>environmental samples</taxon>
    </lineage>
</organism>